<dbReference type="RefSeq" id="WP_133517896.1">
    <property type="nucleotide sequence ID" value="NZ_JAHDUW010000001.1"/>
</dbReference>
<dbReference type="CDD" id="cd01335">
    <property type="entry name" value="Radical_SAM"/>
    <property type="match status" value="1"/>
</dbReference>
<keyword evidence="4" id="KW-0411">Iron-sulfur</keyword>
<dbReference type="GO" id="GO:0003824">
    <property type="term" value="F:catalytic activity"/>
    <property type="evidence" value="ECO:0007669"/>
    <property type="project" value="InterPro"/>
</dbReference>
<evidence type="ECO:0000313" key="7">
    <source>
        <dbReference type="Proteomes" id="UP000294855"/>
    </source>
</evidence>
<dbReference type="InterPro" id="IPR013785">
    <property type="entry name" value="Aldolase_TIM"/>
</dbReference>
<organism evidence="6 7">
    <name type="scientific">Methanimicrococcus blatticola</name>
    <dbReference type="NCBI Taxonomy" id="91560"/>
    <lineage>
        <taxon>Archaea</taxon>
        <taxon>Methanobacteriati</taxon>
        <taxon>Methanobacteriota</taxon>
        <taxon>Stenosarchaea group</taxon>
        <taxon>Methanomicrobia</taxon>
        <taxon>Methanosarcinales</taxon>
        <taxon>Methanosarcinaceae</taxon>
        <taxon>Methanimicrococcus</taxon>
    </lineage>
</organism>
<protein>
    <submittedName>
        <fullName evidence="6">MoaA/NifB/PqqE/SkfB family radical SAM enzyme</fullName>
    </submittedName>
</protein>
<evidence type="ECO:0000256" key="3">
    <source>
        <dbReference type="ARBA" id="ARBA00023004"/>
    </source>
</evidence>
<keyword evidence="2" id="KW-0479">Metal-binding</keyword>
<dbReference type="Pfam" id="PF04055">
    <property type="entry name" value="Radical_SAM"/>
    <property type="match status" value="1"/>
</dbReference>
<sequence>MQQPVNVFKMPGLSVNAVRTDEGKINLSAGGFLKFAARPFLSVANKHLKDEKPALVTESAVYPSSWLPPIPSPVFKRLVKDEIGIGFGKYVPETVSIEVTRKFNANAERYAKKNRTANVNFDNPHFSVDPSAPLIEKAIDEALGMGAVVITFTEGDPLLNENIVDYVRYVDKSKAVVMAYTWGLDFDLEKAKQLKEAGLQTLLVSIYSTDPSVHDQKRGISGAYDKAVAAIQFGLEAGLMVTMATHLDGAKVGEMEGLWKLAGDLGVHEFSIWESVPTLEGERRMSDAERKVINDFYRKVNAVDDGTPRIFSNTIFEGEMFGAMAGRRWLHVTTEGEMQPDPYIPFSYGNLDEVSMKTAWKRMRKESALREKRGMHVLYDPIYLQKVREANGWDFRTPKE</sequence>
<dbReference type="InterPro" id="IPR058240">
    <property type="entry name" value="rSAM_sf"/>
</dbReference>
<keyword evidence="3" id="KW-0408">Iron</keyword>
<dbReference type="EMBL" id="SNYS01000010">
    <property type="protein sequence ID" value="TDQ67900.1"/>
    <property type="molecule type" value="Genomic_DNA"/>
</dbReference>
<accession>A0A484F2P8</accession>
<evidence type="ECO:0000256" key="4">
    <source>
        <dbReference type="ARBA" id="ARBA00023014"/>
    </source>
</evidence>
<dbReference type="InterPro" id="IPR007197">
    <property type="entry name" value="rSAM"/>
</dbReference>
<evidence type="ECO:0000259" key="5">
    <source>
        <dbReference type="Pfam" id="PF04055"/>
    </source>
</evidence>
<comment type="caution">
    <text evidence="6">The sequence shown here is derived from an EMBL/GenBank/DDBJ whole genome shotgun (WGS) entry which is preliminary data.</text>
</comment>
<dbReference type="SUPFAM" id="SSF102114">
    <property type="entry name" value="Radical SAM enzymes"/>
    <property type="match status" value="1"/>
</dbReference>
<dbReference type="GO" id="GO:0051536">
    <property type="term" value="F:iron-sulfur cluster binding"/>
    <property type="evidence" value="ECO:0007669"/>
    <property type="project" value="UniProtKB-KW"/>
</dbReference>
<dbReference type="GO" id="GO:0006783">
    <property type="term" value="P:heme biosynthetic process"/>
    <property type="evidence" value="ECO:0007669"/>
    <property type="project" value="TreeGrafter"/>
</dbReference>
<evidence type="ECO:0000256" key="1">
    <source>
        <dbReference type="ARBA" id="ARBA00022691"/>
    </source>
</evidence>
<dbReference type="Proteomes" id="UP000294855">
    <property type="component" value="Unassembled WGS sequence"/>
</dbReference>
<keyword evidence="7" id="KW-1185">Reference proteome</keyword>
<gene>
    <name evidence="6" type="ORF">C7391_1454</name>
</gene>
<dbReference type="AlphaFoldDB" id="A0A484F2P8"/>
<feature type="domain" description="Radical SAM core" evidence="5">
    <location>
        <begin position="132"/>
        <end position="243"/>
    </location>
</feature>
<dbReference type="OrthoDB" id="30736at2157"/>
<evidence type="ECO:0000256" key="2">
    <source>
        <dbReference type="ARBA" id="ARBA00022723"/>
    </source>
</evidence>
<dbReference type="PANTHER" id="PTHR11228:SF7">
    <property type="entry name" value="PQQA PEPTIDE CYCLASE"/>
    <property type="match status" value="1"/>
</dbReference>
<name>A0A484F2P8_9EURY</name>
<dbReference type="PANTHER" id="PTHR11228">
    <property type="entry name" value="RADICAL SAM DOMAIN PROTEIN"/>
    <property type="match status" value="1"/>
</dbReference>
<keyword evidence="1" id="KW-0949">S-adenosyl-L-methionine</keyword>
<proteinExistence type="predicted"/>
<evidence type="ECO:0000313" key="6">
    <source>
        <dbReference type="EMBL" id="TDQ67900.1"/>
    </source>
</evidence>
<reference evidence="6 7" key="1">
    <citation type="submission" date="2019-03" db="EMBL/GenBank/DDBJ databases">
        <title>Genomic Encyclopedia of Type Strains, Phase IV (KMG-IV): sequencing the most valuable type-strain genomes for metagenomic binning, comparative biology and taxonomic classification.</title>
        <authorList>
            <person name="Goeker M."/>
        </authorList>
    </citation>
    <scope>NUCLEOTIDE SEQUENCE [LARGE SCALE GENOMIC DNA]</scope>
    <source>
        <strain evidence="6 7">DSM 13328</strain>
    </source>
</reference>
<dbReference type="InterPro" id="IPR050377">
    <property type="entry name" value="Radical_SAM_PqqE_MftC-like"/>
</dbReference>
<dbReference type="GO" id="GO:0046872">
    <property type="term" value="F:metal ion binding"/>
    <property type="evidence" value="ECO:0007669"/>
    <property type="project" value="UniProtKB-KW"/>
</dbReference>
<dbReference type="Gene3D" id="3.20.20.70">
    <property type="entry name" value="Aldolase class I"/>
    <property type="match status" value="1"/>
</dbReference>